<dbReference type="RefSeq" id="WP_166053320.1">
    <property type="nucleotide sequence ID" value="NZ_JAAMPJ010000013.1"/>
</dbReference>
<keyword evidence="3" id="KW-1185">Reference proteome</keyword>
<gene>
    <name evidence="2" type="ORF">G7043_36860</name>
</gene>
<evidence type="ECO:0000259" key="1">
    <source>
        <dbReference type="Pfam" id="PF13271"/>
    </source>
</evidence>
<sequence length="969" mass="106622">MSAPRQYPGVMVSSTYADLREHRAALMSAIQGQQLHAVAMEDDTARLVTVVESSLEKVRDAAAYVAIIGRRYGAVPECAANPDGLSLTHLEFREAVRLGRPILVFIMGAGHLVTEDGVELDPVKRAKLEKFREEAKFAGGDVHQVYDEFTDLASFATAATKAVAELRRVLETPQPRSESEDHIPAAPALYAKPRYLGSHDFVGREAQLATLSDWAKPAGQHPVLLFEAIGGSGKSILTWEWTNRHAPGVRGDWAGRFWYSFYEAGAVMSDFCRHALAYMTGKPLKALAAKNQPELTELLVQELESRPWLLVLDGLERVLVAYHRLDAAQVRDEQAGGSDEIAHRDPTTAIRPEDDDLLRSLAGAAPSRILVTSRLVPRVLLNQSSQPIPGVLHERLPGLRPADAEALMRNCEVRGDAAAMQSFLQRHCDCHPLVTGIVAGLVNDYPPARGDFDRWSTDLKHGGSLEIGGLDLVQKRNHVLSKAVHNLPRASRRLLSTLALLSGAVDYARLDVLNRRRSSAAAVSDLERRGLLQCDRQTGQYDLHPVVRAVVADGLGAWDRRRLGNLVIDYFSARRTTRYEAVSSLDELQDDITLVRTLVRRGRLTAAADVYLGGLDRVLRHQFEAVAEMSSLLRPFFGTEWSSPSPKLPAGVASALVNDAASTLSRLGDSGQARKAWETAFRLAIKSGDQREAVVNLSNIALAVHSANRVAASWRIRQLNLQAADRVADVRYVHCARLDAFEWLAQAGRGEEAEEMRNTLPPGGGEDDFMRRQRCEAALVHALFQADRGVLTDDELAKVEAQGRRANHREVIRSVRLLRGSLLAQRGDWHGSATELSEAVRMAREVGIPSPAAETRLALAQFHLGQLSDPAQVAGRLADQHGGSDHQALAELWLAIGDADKAREHALIACRWAWADGEPYVRYYELEQAKRLLAELGAPIPVLPPYDPANDPELPIEAEARAFLKTLRR</sequence>
<dbReference type="InterPro" id="IPR025139">
    <property type="entry name" value="DUF4062"/>
</dbReference>
<evidence type="ECO:0000313" key="2">
    <source>
        <dbReference type="EMBL" id="NGY64497.1"/>
    </source>
</evidence>
<dbReference type="InterPro" id="IPR027417">
    <property type="entry name" value="P-loop_NTPase"/>
</dbReference>
<dbReference type="Gene3D" id="3.40.50.300">
    <property type="entry name" value="P-loop containing nucleotide triphosphate hydrolases"/>
    <property type="match status" value="1"/>
</dbReference>
<accession>A0A7C9W4D8</accession>
<name>A0A7C9W4D8_9PSEU</name>
<feature type="domain" description="DUF4062" evidence="1">
    <location>
        <begin position="10"/>
        <end position="95"/>
    </location>
</feature>
<dbReference type="EMBL" id="JAAMPJ010000013">
    <property type="protein sequence ID" value="NGY64497.1"/>
    <property type="molecule type" value="Genomic_DNA"/>
</dbReference>
<dbReference type="Proteomes" id="UP000481360">
    <property type="component" value="Unassembled WGS sequence"/>
</dbReference>
<dbReference type="SUPFAM" id="SSF52540">
    <property type="entry name" value="P-loop containing nucleoside triphosphate hydrolases"/>
    <property type="match status" value="1"/>
</dbReference>
<protein>
    <submittedName>
        <fullName evidence="2">DUF4062 domain-containing protein</fullName>
    </submittedName>
</protein>
<organism evidence="2 3">
    <name type="scientific">Lentzea alba</name>
    <dbReference type="NCBI Taxonomy" id="2714351"/>
    <lineage>
        <taxon>Bacteria</taxon>
        <taxon>Bacillati</taxon>
        <taxon>Actinomycetota</taxon>
        <taxon>Actinomycetes</taxon>
        <taxon>Pseudonocardiales</taxon>
        <taxon>Pseudonocardiaceae</taxon>
        <taxon>Lentzea</taxon>
    </lineage>
</organism>
<dbReference type="AlphaFoldDB" id="A0A7C9W4D8"/>
<reference evidence="2 3" key="1">
    <citation type="submission" date="2020-03" db="EMBL/GenBank/DDBJ databases">
        <title>Isolation and identification of active actinomycetes.</title>
        <authorList>
            <person name="Sun X."/>
        </authorList>
    </citation>
    <scope>NUCLEOTIDE SEQUENCE [LARGE SCALE GENOMIC DNA]</scope>
    <source>
        <strain evidence="2 3">NEAU-D13</strain>
    </source>
</reference>
<proteinExistence type="predicted"/>
<evidence type="ECO:0000313" key="3">
    <source>
        <dbReference type="Proteomes" id="UP000481360"/>
    </source>
</evidence>
<dbReference type="Pfam" id="PF13271">
    <property type="entry name" value="DUF4062"/>
    <property type="match status" value="1"/>
</dbReference>
<comment type="caution">
    <text evidence="2">The sequence shown here is derived from an EMBL/GenBank/DDBJ whole genome shotgun (WGS) entry which is preliminary data.</text>
</comment>